<dbReference type="EC" id="3.1.21.-" evidence="1"/>
<protein>
    <submittedName>
        <fullName evidence="1">MjaI family restriction endonuclease</fullName>
        <ecNumber evidence="1">3.1.21.-</ecNumber>
    </submittedName>
</protein>
<dbReference type="GO" id="GO:0004519">
    <property type="term" value="F:endonuclease activity"/>
    <property type="evidence" value="ECO:0007669"/>
    <property type="project" value="UniProtKB-KW"/>
</dbReference>
<dbReference type="RefSeq" id="WP_219433591.1">
    <property type="nucleotide sequence ID" value="NZ_CP085941.1"/>
</dbReference>
<evidence type="ECO:0000313" key="1">
    <source>
        <dbReference type="EMBL" id="MBW4755025.1"/>
    </source>
</evidence>
<organism evidence="1 2">
    <name type="scientific">Prevotella melaninogenica</name>
    <dbReference type="NCBI Taxonomy" id="28132"/>
    <lineage>
        <taxon>Bacteria</taxon>
        <taxon>Pseudomonadati</taxon>
        <taxon>Bacteroidota</taxon>
        <taxon>Bacteroidia</taxon>
        <taxon>Bacteroidales</taxon>
        <taxon>Prevotellaceae</taxon>
        <taxon>Prevotella</taxon>
    </lineage>
</organism>
<keyword evidence="1" id="KW-0540">Nuclease</keyword>
<keyword evidence="1" id="KW-0378">Hydrolase</keyword>
<dbReference type="InterPro" id="IPR019068">
    <property type="entry name" value="Restrct_endonuc_II_MjaI"/>
</dbReference>
<sequence>MDEFVLTIDKDKFRSTNAKWNELMLNDPWSVGYVSTLIEAANWKNKEEWEETYYASGKARNVFIEQNATQLGYNKEFFNDTTIPHNKANYYALSWDVKNVNTQKGRTKEDLRAKGEILYNAVKNNGYGLTLEECIECVRFRVICETWNGIILRENNTIKTLQGLFPNLTFEKADGEIDHTYAVDFQVYKQGKLICAIQVKPKSYTLNAPYIVKARHANANKYAAYKEKYGVPVLTVISTIKGEILNKEIIPQIKSL</sequence>
<name>A0ABS6Y691_9BACT</name>
<reference evidence="1 2" key="1">
    <citation type="submission" date="2021-07" db="EMBL/GenBank/DDBJ databases">
        <title>Genomic diversity and antimicrobial resistance of Prevotella spp. isolated from chronic lung disease airways.</title>
        <authorList>
            <person name="Webb K.A."/>
            <person name="Olagoke O.S."/>
            <person name="Baird T."/>
            <person name="Neill J."/>
            <person name="Pham A."/>
            <person name="Wells T.J."/>
            <person name="Ramsay K.A."/>
            <person name="Bell S.C."/>
            <person name="Sarovich D.S."/>
            <person name="Price E.P."/>
        </authorList>
    </citation>
    <scope>NUCLEOTIDE SEQUENCE [LARGE SCALE GENOMIC DNA]</scope>
    <source>
        <strain evidence="1 2">SCHI0027.S.6</strain>
    </source>
</reference>
<accession>A0ABS6Y691</accession>
<gene>
    <name evidence="1" type="ORF">KZO77_08190</name>
</gene>
<dbReference type="Pfam" id="PF09568">
    <property type="entry name" value="RE_MjaI"/>
    <property type="match status" value="1"/>
</dbReference>
<dbReference type="GO" id="GO:0016787">
    <property type="term" value="F:hydrolase activity"/>
    <property type="evidence" value="ECO:0007669"/>
    <property type="project" value="UniProtKB-KW"/>
</dbReference>
<evidence type="ECO:0000313" key="2">
    <source>
        <dbReference type="Proteomes" id="UP000812077"/>
    </source>
</evidence>
<keyword evidence="1" id="KW-0255">Endonuclease</keyword>
<keyword evidence="2" id="KW-1185">Reference proteome</keyword>
<proteinExistence type="predicted"/>
<dbReference type="Proteomes" id="UP000812077">
    <property type="component" value="Unassembled WGS sequence"/>
</dbReference>
<dbReference type="EMBL" id="JAHXCP010000013">
    <property type="protein sequence ID" value="MBW4755025.1"/>
    <property type="molecule type" value="Genomic_DNA"/>
</dbReference>
<comment type="caution">
    <text evidence="1">The sequence shown here is derived from an EMBL/GenBank/DDBJ whole genome shotgun (WGS) entry which is preliminary data.</text>
</comment>